<feature type="compositionally biased region" description="Basic residues" evidence="1">
    <location>
        <begin position="770"/>
        <end position="786"/>
    </location>
</feature>
<feature type="compositionally biased region" description="Basic residues" evidence="1">
    <location>
        <begin position="435"/>
        <end position="444"/>
    </location>
</feature>
<organism evidence="2 3">
    <name type="scientific">Parastrongyloides trichosuri</name>
    <name type="common">Possum-specific nematode worm</name>
    <dbReference type="NCBI Taxonomy" id="131310"/>
    <lineage>
        <taxon>Eukaryota</taxon>
        <taxon>Metazoa</taxon>
        <taxon>Ecdysozoa</taxon>
        <taxon>Nematoda</taxon>
        <taxon>Chromadorea</taxon>
        <taxon>Rhabditida</taxon>
        <taxon>Tylenchina</taxon>
        <taxon>Panagrolaimomorpha</taxon>
        <taxon>Strongyloidoidea</taxon>
        <taxon>Strongyloididae</taxon>
        <taxon>Parastrongyloides</taxon>
    </lineage>
</organism>
<evidence type="ECO:0000313" key="3">
    <source>
        <dbReference type="WBParaSite" id="PTRK_0000056000.1"/>
    </source>
</evidence>
<sequence>MARAQFQKGQKVWVESVGVWAQVEKVMPVWAKGFDEPVRITYDVGPPDRSGAGSDGAGARADGLGGRGPGRRPAGVPAPGAQGPVHPAPHDRNPRPAPRARAVKRRRQSRGLRPGRAPSTDSATQPRFPVEPSQENRPCGALSAAVTGLAPPQPRSRGRAAGDPDAGSPPGRRPGRSPRRSDRPRPGRRRPCPGPGARPAGAGAGQRPTGRSRGRPPDRRRQRPRPGGARRPPGRGCDCGTVGWRRRPDHAPDDAGRPRPGRPHASARVEADARTGQPQRPAVRPGARHAGPGGQGPGRAAPDRRRGPDRRHRPVGRGRPASPRRLLRLAGRRLDAGRAPAAGGADAGGDRGAELAPDAGQPALGRHRAPLPRRRRGRTLRRMGMGSGQGRSDPVRLYGRPAGGGDRDRPDHPGHDRAGPPALSPADDRGPGQGHGRRRVRGRLPRAAEQRRRALDRRARPPDGGGAGRHRGPPHQGPGPGRREPPARRHRKRVRRLRPVRPARAADPVEPGLPGRLRLPPRRGAAGRAEGRAEPHRRRGHQGRTPFRQRPRRADGAGHPVRRGGAADARQGAGVTADPDAGLPRGSAYRGRSARPEAGAAEPDLQCGEVHARGRRRVGDGRAARCGHGARLGRRHRHRHLRQGSGTAGPAVRTGRGPTLQVDARNGSGPGPDQVADRTARRRPDHRKRTGARHHRLVRPADPRARRRRGPCRRPRPAGSGPRGVERSSRRFDRRRGRAFRRLLRPGLMARQDGRQGGAIGRAKAAQGLHRPRFQSRPSAHFRRARPFQQGGDRHGVELV</sequence>
<feature type="compositionally biased region" description="Low complexity" evidence="1">
    <location>
        <begin position="502"/>
        <end position="528"/>
    </location>
</feature>
<feature type="compositionally biased region" description="Low complexity" evidence="1">
    <location>
        <begin position="47"/>
        <end position="62"/>
    </location>
</feature>
<dbReference type="Proteomes" id="UP000038045">
    <property type="component" value="Unplaced"/>
</dbReference>
<feature type="compositionally biased region" description="Low complexity" evidence="1">
    <location>
        <begin position="280"/>
        <end position="290"/>
    </location>
</feature>
<feature type="compositionally biased region" description="Low complexity" evidence="1">
    <location>
        <begin position="71"/>
        <end position="85"/>
    </location>
</feature>
<name>A0A0N4Z1E2_PARTI</name>
<feature type="compositionally biased region" description="Basic residues" evidence="1">
    <location>
        <begin position="680"/>
        <end position="698"/>
    </location>
</feature>
<feature type="compositionally biased region" description="Basic residues" evidence="1">
    <location>
        <begin position="705"/>
        <end position="716"/>
    </location>
</feature>
<keyword evidence="2" id="KW-1185">Reference proteome</keyword>
<feature type="compositionally biased region" description="Basic residues" evidence="1">
    <location>
        <begin position="101"/>
        <end position="110"/>
    </location>
</feature>
<feature type="compositionally biased region" description="Low complexity" evidence="1">
    <location>
        <begin position="563"/>
        <end position="574"/>
    </location>
</feature>
<reference evidence="3" key="1">
    <citation type="submission" date="2017-02" db="UniProtKB">
        <authorList>
            <consortium name="WormBaseParasite"/>
        </authorList>
    </citation>
    <scope>IDENTIFICATION</scope>
</reference>
<feature type="compositionally biased region" description="Basic residues" evidence="1">
    <location>
        <begin position="732"/>
        <end position="744"/>
    </location>
</feature>
<feature type="compositionally biased region" description="Basic residues" evidence="1">
    <location>
        <begin position="488"/>
        <end position="501"/>
    </location>
</feature>
<proteinExistence type="predicted"/>
<feature type="compositionally biased region" description="Low complexity" evidence="1">
    <location>
        <begin position="225"/>
        <end position="236"/>
    </location>
</feature>
<feature type="region of interest" description="Disordered" evidence="1">
    <location>
        <begin position="39"/>
        <end position="800"/>
    </location>
</feature>
<evidence type="ECO:0000313" key="2">
    <source>
        <dbReference type="Proteomes" id="UP000038045"/>
    </source>
</evidence>
<protein>
    <submittedName>
        <fullName evidence="3">Translation initiation factor IF-2</fullName>
    </submittedName>
</protein>
<accession>A0A0N4Z1E2</accession>
<feature type="compositionally biased region" description="Basic residues" evidence="1">
    <location>
        <begin position="210"/>
        <end position="224"/>
    </location>
</feature>
<feature type="compositionally biased region" description="Basic and acidic residues" evidence="1">
    <location>
        <begin position="405"/>
        <end position="418"/>
    </location>
</feature>
<dbReference type="AlphaFoldDB" id="A0A0N4Z1E2"/>
<feature type="compositionally biased region" description="Basic residues" evidence="1">
    <location>
        <begin position="307"/>
        <end position="316"/>
    </location>
</feature>
<feature type="compositionally biased region" description="Low complexity" evidence="1">
    <location>
        <begin position="159"/>
        <end position="170"/>
    </location>
</feature>
<feature type="compositionally biased region" description="Basic and acidic residues" evidence="1">
    <location>
        <begin position="446"/>
        <end position="461"/>
    </location>
</feature>
<feature type="compositionally biased region" description="Basic residues" evidence="1">
    <location>
        <begin position="365"/>
        <end position="381"/>
    </location>
</feature>
<dbReference type="WBParaSite" id="PTRK_0000056000.1">
    <property type="protein sequence ID" value="PTRK_0000056000.1"/>
    <property type="gene ID" value="PTRK_0000056000"/>
</dbReference>
<evidence type="ECO:0000256" key="1">
    <source>
        <dbReference type="SAM" id="MobiDB-lite"/>
    </source>
</evidence>
<feature type="compositionally biased region" description="Low complexity" evidence="1">
    <location>
        <begin position="195"/>
        <end position="209"/>
    </location>
</feature>
<feature type="compositionally biased region" description="Basic residues" evidence="1">
    <location>
        <begin position="535"/>
        <end position="551"/>
    </location>
</feature>
<feature type="compositionally biased region" description="Basic residues" evidence="1">
    <location>
        <begin position="631"/>
        <end position="642"/>
    </location>
</feature>